<dbReference type="Pfam" id="PF13692">
    <property type="entry name" value="Glyco_trans_1_4"/>
    <property type="match status" value="1"/>
</dbReference>
<accession>A0A1X6YWW9</accession>
<name>A0A1X6YWW9_9RHOB</name>
<evidence type="ECO:0000313" key="1">
    <source>
        <dbReference type="EMBL" id="SLN33173.1"/>
    </source>
</evidence>
<protein>
    <recommendedName>
        <fullName evidence="3">Glycosyltransferase subfamily 4-like N-terminal domain-containing protein</fullName>
    </recommendedName>
</protein>
<sequence>MDPGTAAEVAAGRRGRVTVLTDIPFWEGVYGSHARLQALFAALAGAVDLEVLVFRRLDDRAAARLATLGVDYAVVPALSGTPEAEPGEDVPAPPATGLSADPLLAGRARADWLAAASARLAETRPDAVIVEYIDRSWLLDAVPAGTARILDAHDVMSARMGSFARFGQETSIQIPARDEARLMGLYDAVLAISRSDAADIAGRLGQRRVLTVPHAIPARPLYRHREAARTLLFMGAGSTANVAGLKWFLDQVWPVLSDRFTLKVVGTVCGQLGRRPPNVELLGRVEDLDAVLGEIDIAVNPVFIGGGLKIKTLDALAAGLPSVNCAEAVRGIEHLAGDALAVADSRAAFVAEILRLAADGPRRQAMSRAAQAAVAAEFAPDRAFAELLRWLAHVRRPA</sequence>
<keyword evidence="2" id="KW-1185">Reference proteome</keyword>
<dbReference type="AlphaFoldDB" id="A0A1X6YWW9"/>
<dbReference type="Gene3D" id="3.40.50.2000">
    <property type="entry name" value="Glycogen Phosphorylase B"/>
    <property type="match status" value="1"/>
</dbReference>
<dbReference type="EMBL" id="FWFK01000002">
    <property type="protein sequence ID" value="SLN33173.1"/>
    <property type="molecule type" value="Genomic_DNA"/>
</dbReference>
<dbReference type="Proteomes" id="UP000193570">
    <property type="component" value="Unassembled WGS sequence"/>
</dbReference>
<evidence type="ECO:0000313" key="2">
    <source>
        <dbReference type="Proteomes" id="UP000193570"/>
    </source>
</evidence>
<proteinExistence type="predicted"/>
<organism evidence="1 2">
    <name type="scientific">Roseivivax jejudonensis</name>
    <dbReference type="NCBI Taxonomy" id="1529041"/>
    <lineage>
        <taxon>Bacteria</taxon>
        <taxon>Pseudomonadati</taxon>
        <taxon>Pseudomonadota</taxon>
        <taxon>Alphaproteobacteria</taxon>
        <taxon>Rhodobacterales</taxon>
        <taxon>Roseobacteraceae</taxon>
        <taxon>Roseivivax</taxon>
    </lineage>
</organism>
<gene>
    <name evidence="1" type="ORF">ROJ8625_01551</name>
</gene>
<dbReference type="SUPFAM" id="SSF53756">
    <property type="entry name" value="UDP-Glycosyltransferase/glycogen phosphorylase"/>
    <property type="match status" value="1"/>
</dbReference>
<evidence type="ECO:0008006" key="3">
    <source>
        <dbReference type="Google" id="ProtNLM"/>
    </source>
</evidence>
<reference evidence="1 2" key="1">
    <citation type="submission" date="2017-03" db="EMBL/GenBank/DDBJ databases">
        <authorList>
            <person name="Afonso C.L."/>
            <person name="Miller P.J."/>
            <person name="Scott M.A."/>
            <person name="Spackman E."/>
            <person name="Goraichik I."/>
            <person name="Dimitrov K.M."/>
            <person name="Suarez D.L."/>
            <person name="Swayne D.E."/>
        </authorList>
    </citation>
    <scope>NUCLEOTIDE SEQUENCE [LARGE SCALE GENOMIC DNA]</scope>
    <source>
        <strain evidence="1 2">CECT 8625</strain>
    </source>
</reference>